<evidence type="ECO:0000313" key="4">
    <source>
        <dbReference type="Proteomes" id="UP000271137"/>
    </source>
</evidence>
<dbReference type="RefSeq" id="WP_124958560.1">
    <property type="nucleotide sequence ID" value="NZ_CBFHCE010000159.1"/>
</dbReference>
<evidence type="ECO:0000259" key="1">
    <source>
        <dbReference type="Pfam" id="PF12680"/>
    </source>
</evidence>
<protein>
    <submittedName>
        <fullName evidence="2">Nuclear transport factor 2 family protein</fullName>
    </submittedName>
</protein>
<reference evidence="3 4" key="2">
    <citation type="submission" date="2018-12" db="EMBL/GenBank/DDBJ databases">
        <title>The genome sequences of strain 502.</title>
        <authorList>
            <person name="Gao J."/>
            <person name="Sun J."/>
        </authorList>
    </citation>
    <scope>NUCLEOTIDE SEQUENCE [LARGE SCALE GENOMIC DNA]</scope>
    <source>
        <strain evidence="3 4">502</strain>
    </source>
</reference>
<dbReference type="Gene3D" id="3.10.450.50">
    <property type="match status" value="1"/>
</dbReference>
<sequence length="168" mass="18518">MTTSAAAAANAQTIERFYEAFSRLDAPAMAACYASDAAFDDEAFSLRGRHQVGGMWRMLCNATKAKGADVWRLTWRDVHADDTSGQAHWDAHYRFSATGRLVDNSVDARFGFTPDGLIATHRDSFAFWTWSRQALGAPGLLLGWTPMLRNKVRATAAANLATYLARQP</sequence>
<dbReference type="Proteomes" id="UP000271590">
    <property type="component" value="Unassembled WGS sequence"/>
</dbReference>
<proteinExistence type="predicted"/>
<dbReference type="SUPFAM" id="SSF54427">
    <property type="entry name" value="NTF2-like"/>
    <property type="match status" value="1"/>
</dbReference>
<evidence type="ECO:0000313" key="5">
    <source>
        <dbReference type="Proteomes" id="UP000271590"/>
    </source>
</evidence>
<dbReference type="AlphaFoldDB" id="A0A3P3ET42"/>
<keyword evidence="4" id="KW-1185">Reference proteome</keyword>
<dbReference type="EMBL" id="RXFQ01000007">
    <property type="protein sequence ID" value="RSZ36502.1"/>
    <property type="molecule type" value="Genomic_DNA"/>
</dbReference>
<dbReference type="Proteomes" id="UP000271137">
    <property type="component" value="Unassembled WGS sequence"/>
</dbReference>
<comment type="caution">
    <text evidence="2">The sequence shown here is derived from an EMBL/GenBank/DDBJ whole genome shotgun (WGS) entry which is preliminary data.</text>
</comment>
<dbReference type="EMBL" id="RQXU01000005">
    <property type="protein sequence ID" value="RRH89196.1"/>
    <property type="molecule type" value="Genomic_DNA"/>
</dbReference>
<accession>A0A3P3ET42</accession>
<organism evidence="2 5">
    <name type="scientific">Variovorax beijingensis</name>
    <dbReference type="NCBI Taxonomy" id="2496117"/>
    <lineage>
        <taxon>Bacteria</taxon>
        <taxon>Pseudomonadati</taxon>
        <taxon>Pseudomonadota</taxon>
        <taxon>Betaproteobacteria</taxon>
        <taxon>Burkholderiales</taxon>
        <taxon>Comamonadaceae</taxon>
        <taxon>Variovorax</taxon>
    </lineage>
</organism>
<evidence type="ECO:0000313" key="3">
    <source>
        <dbReference type="EMBL" id="RSZ36502.1"/>
    </source>
</evidence>
<reference evidence="2 5" key="1">
    <citation type="submission" date="2018-11" db="EMBL/GenBank/DDBJ databases">
        <title>The genome of Variovorax sp T529.</title>
        <authorList>
            <person name="Gao J."/>
        </authorList>
    </citation>
    <scope>NUCLEOTIDE SEQUENCE [LARGE SCALE GENOMIC DNA]</scope>
    <source>
        <strain evidence="2 5">T529</strain>
    </source>
</reference>
<evidence type="ECO:0000313" key="2">
    <source>
        <dbReference type="EMBL" id="RRH89196.1"/>
    </source>
</evidence>
<feature type="domain" description="SnoaL-like" evidence="1">
    <location>
        <begin position="14"/>
        <end position="121"/>
    </location>
</feature>
<dbReference type="InterPro" id="IPR037401">
    <property type="entry name" value="SnoaL-like"/>
</dbReference>
<dbReference type="InterPro" id="IPR032710">
    <property type="entry name" value="NTF2-like_dom_sf"/>
</dbReference>
<gene>
    <name evidence="2" type="ORF">EH244_11670</name>
    <name evidence="3" type="ORF">EJO66_14690</name>
</gene>
<dbReference type="Pfam" id="PF12680">
    <property type="entry name" value="SnoaL_2"/>
    <property type="match status" value="1"/>
</dbReference>
<name>A0A3P3ET42_9BURK</name>